<sequence>MAQRYRRFFASCAIFGSFLVAWHIGSRPLSAREIPDLLGNPKQTAAPKTGEGGWQDPFPTKEGLAPPPRPQPKAAVSAPASLRNLLPQVMRKAFYLADGTGYWLARWIHPDGEESPPIPLWIDSEGNGHFLFQAAVVLGEDSPLLVRAPRISASQVLSLFREADGTFLPVASDVWIELPRNAGEKEFRWTGKGAWRSSTALIHRRNVFSPFVPALQNASDPEIRACASFRWPDVVLLHLPGEPPIREETEEVVSESRSAE</sequence>
<feature type="region of interest" description="Disordered" evidence="1">
    <location>
        <begin position="35"/>
        <end position="76"/>
    </location>
</feature>
<dbReference type="Proteomes" id="UP000381693">
    <property type="component" value="Unassembled WGS sequence"/>
</dbReference>
<evidence type="ECO:0000256" key="1">
    <source>
        <dbReference type="SAM" id="MobiDB-lite"/>
    </source>
</evidence>
<keyword evidence="3" id="KW-1185">Reference proteome</keyword>
<organism evidence="2 3">
    <name type="scientific">Methylacidimicrobium cyclopophantes</name>
    <dbReference type="NCBI Taxonomy" id="1041766"/>
    <lineage>
        <taxon>Bacteria</taxon>
        <taxon>Pseudomonadati</taxon>
        <taxon>Verrucomicrobiota</taxon>
        <taxon>Methylacidimicrobium</taxon>
    </lineage>
</organism>
<gene>
    <name evidence="2" type="ORF">MAMC_00609</name>
</gene>
<accession>A0A5E6M8B6</accession>
<comment type="caution">
    <text evidence="2">The sequence shown here is derived from an EMBL/GenBank/DDBJ whole genome shotgun (WGS) entry which is preliminary data.</text>
</comment>
<name>A0A5E6M8B6_9BACT</name>
<dbReference type="EMBL" id="CABFUZ020000089">
    <property type="protein sequence ID" value="VVM05477.1"/>
    <property type="molecule type" value="Genomic_DNA"/>
</dbReference>
<evidence type="ECO:0000313" key="3">
    <source>
        <dbReference type="Proteomes" id="UP000381693"/>
    </source>
</evidence>
<dbReference type="AlphaFoldDB" id="A0A5E6M8B6"/>
<reference evidence="2" key="1">
    <citation type="submission" date="2019-09" db="EMBL/GenBank/DDBJ databases">
        <authorList>
            <person name="Cremers G."/>
        </authorList>
    </citation>
    <scope>NUCLEOTIDE SEQUENCE [LARGE SCALE GENOMIC DNA]</scope>
    <source>
        <strain evidence="2">3B</strain>
    </source>
</reference>
<evidence type="ECO:0000313" key="2">
    <source>
        <dbReference type="EMBL" id="VVM05477.1"/>
    </source>
</evidence>
<protein>
    <submittedName>
        <fullName evidence="2">Uncharacterized protein</fullName>
    </submittedName>
</protein>
<dbReference type="RefSeq" id="WP_178087636.1">
    <property type="nucleotide sequence ID" value="NZ_CABFUZ020000089.1"/>
</dbReference>
<proteinExistence type="predicted"/>